<comment type="similarity">
    <text evidence="1">Belongs to the 'GDXG' lipolytic enzyme family.</text>
</comment>
<dbReference type="PANTHER" id="PTHR48081:SF8">
    <property type="entry name" value="ALPHA_BETA HYDROLASE FOLD-3 DOMAIN-CONTAINING PROTEIN-RELATED"/>
    <property type="match status" value="1"/>
</dbReference>
<gene>
    <name evidence="4" type="ORF">LTR62_005072</name>
</gene>
<dbReference type="SUPFAM" id="SSF53474">
    <property type="entry name" value="alpha/beta-Hydrolases"/>
    <property type="match status" value="1"/>
</dbReference>
<sequence length="305" mass="33345">MAPSKEAQYLTSLFKTISATPDNGNLFIERCLYDQVATASSEPTDVSYEDVDISGQQRGPAKLIHPSNASKKHIILFMHGGGYSFGSLHSHRKMCAHFAKSCNTLALMVDYRLTPEHAYPAALDDCVAAYKWLLHQGFEGKNIITMGDSCGGGLTTTASLKVIRDGLPPPGAAVSLSPWYDVVCKDSPSLTKAKNDVLGTMEGMYKIRDRYCVGVDPAEPLISALYARDDELSKLQPHWISCAGDDMLLDDGIRMAERLQKSGVETVLKVHDGMQHVFEFMAGRAPESDASVREIGQWVRKTVGS</sequence>
<reference evidence="4" key="1">
    <citation type="submission" date="2023-08" db="EMBL/GenBank/DDBJ databases">
        <title>Black Yeasts Isolated from many extreme environments.</title>
        <authorList>
            <person name="Coleine C."/>
            <person name="Stajich J.E."/>
            <person name="Selbmann L."/>
        </authorList>
    </citation>
    <scope>NUCLEOTIDE SEQUENCE</scope>
    <source>
        <strain evidence="4">CCFEE 5401</strain>
    </source>
</reference>
<dbReference type="InterPro" id="IPR002168">
    <property type="entry name" value="Lipase_GDXG_HIS_AS"/>
</dbReference>
<comment type="caution">
    <text evidence="4">The sequence shown here is derived from an EMBL/GenBank/DDBJ whole genome shotgun (WGS) entry which is preliminary data.</text>
</comment>
<dbReference type="AlphaFoldDB" id="A0AAN7TR07"/>
<proteinExistence type="inferred from homology"/>
<keyword evidence="2" id="KW-0378">Hydrolase</keyword>
<evidence type="ECO:0000313" key="5">
    <source>
        <dbReference type="Proteomes" id="UP001310890"/>
    </source>
</evidence>
<dbReference type="PROSITE" id="PS01173">
    <property type="entry name" value="LIPASE_GDXG_HIS"/>
    <property type="match status" value="1"/>
</dbReference>
<protein>
    <recommendedName>
        <fullName evidence="3">Alpha/beta hydrolase fold-3 domain-containing protein</fullName>
    </recommendedName>
</protein>
<dbReference type="Proteomes" id="UP001310890">
    <property type="component" value="Unassembled WGS sequence"/>
</dbReference>
<evidence type="ECO:0000259" key="3">
    <source>
        <dbReference type="Pfam" id="PF07859"/>
    </source>
</evidence>
<dbReference type="GO" id="GO:0016787">
    <property type="term" value="F:hydrolase activity"/>
    <property type="evidence" value="ECO:0007669"/>
    <property type="project" value="UniProtKB-KW"/>
</dbReference>
<organism evidence="4 5">
    <name type="scientific">Meristemomyces frigidus</name>
    <dbReference type="NCBI Taxonomy" id="1508187"/>
    <lineage>
        <taxon>Eukaryota</taxon>
        <taxon>Fungi</taxon>
        <taxon>Dikarya</taxon>
        <taxon>Ascomycota</taxon>
        <taxon>Pezizomycotina</taxon>
        <taxon>Dothideomycetes</taxon>
        <taxon>Dothideomycetidae</taxon>
        <taxon>Mycosphaerellales</taxon>
        <taxon>Teratosphaeriaceae</taxon>
        <taxon>Meristemomyces</taxon>
    </lineage>
</organism>
<accession>A0AAN7TR07</accession>
<dbReference type="Pfam" id="PF07859">
    <property type="entry name" value="Abhydrolase_3"/>
    <property type="match status" value="1"/>
</dbReference>
<dbReference type="Gene3D" id="3.40.50.1820">
    <property type="entry name" value="alpha/beta hydrolase"/>
    <property type="match status" value="1"/>
</dbReference>
<evidence type="ECO:0000256" key="1">
    <source>
        <dbReference type="ARBA" id="ARBA00010515"/>
    </source>
</evidence>
<dbReference type="EMBL" id="JAVRRL010000004">
    <property type="protein sequence ID" value="KAK5117649.1"/>
    <property type="molecule type" value="Genomic_DNA"/>
</dbReference>
<dbReference type="InterPro" id="IPR013094">
    <property type="entry name" value="AB_hydrolase_3"/>
</dbReference>
<evidence type="ECO:0000313" key="4">
    <source>
        <dbReference type="EMBL" id="KAK5117649.1"/>
    </source>
</evidence>
<dbReference type="PANTHER" id="PTHR48081">
    <property type="entry name" value="AB HYDROLASE SUPERFAMILY PROTEIN C4A8.06C"/>
    <property type="match status" value="1"/>
</dbReference>
<feature type="domain" description="Alpha/beta hydrolase fold-3" evidence="3">
    <location>
        <begin position="75"/>
        <end position="278"/>
    </location>
</feature>
<dbReference type="InterPro" id="IPR050300">
    <property type="entry name" value="GDXG_lipolytic_enzyme"/>
</dbReference>
<evidence type="ECO:0000256" key="2">
    <source>
        <dbReference type="ARBA" id="ARBA00022801"/>
    </source>
</evidence>
<dbReference type="InterPro" id="IPR029058">
    <property type="entry name" value="AB_hydrolase_fold"/>
</dbReference>
<name>A0AAN7TR07_9PEZI</name>